<evidence type="ECO:0000256" key="2">
    <source>
        <dbReference type="ARBA" id="ARBA00023235"/>
    </source>
</evidence>
<protein>
    <submittedName>
        <fullName evidence="4">Methylaspartate mutase</fullName>
    </submittedName>
</protein>
<gene>
    <name evidence="4" type="ORF">ACFQ3T_31515</name>
</gene>
<dbReference type="SUPFAM" id="SSF51703">
    <property type="entry name" value="Cobalamin (vitamin B12)-dependent enzymes"/>
    <property type="match status" value="1"/>
</dbReference>
<keyword evidence="5" id="KW-1185">Reference proteome</keyword>
<dbReference type="Gene3D" id="3.20.20.240">
    <property type="entry name" value="Methylmalonyl-CoA mutase"/>
    <property type="match status" value="1"/>
</dbReference>
<dbReference type="Pfam" id="PF06368">
    <property type="entry name" value="Met_asp_mut_E"/>
    <property type="match status" value="1"/>
</dbReference>
<accession>A0ABW3R453</accession>
<dbReference type="Proteomes" id="UP001597168">
    <property type="component" value="Unassembled WGS sequence"/>
</dbReference>
<evidence type="ECO:0000313" key="5">
    <source>
        <dbReference type="Proteomes" id="UP001597168"/>
    </source>
</evidence>
<dbReference type="InterPro" id="IPR016176">
    <property type="entry name" value="Cbl-dep_enz_cat"/>
</dbReference>
<sequence>MTSFSAFVADAAAEGRLVVQPRMGFAEPARMREGLLAVRAVPGRTAGTITLDSYTRVGAHDAARRALRDGAPLNGFPLVVHGPDVTRRMLDGVVSPDFPVQVRHGSPAPYDIVRTLLDAGLDATEGGPVSYCLPYSRTPLRDSVREWRRTCELMGGHGPDAHLETFGGCMLGQLCPPSLLVALSVLEALFFRAHGLRSVSLSYAQQTNAAQDLEAIAALRTLAGELLPDVRWHVVLYTYMGVYPRSTTGATTLLRDSVELAVRSGAERVIVKTEVEAQRIPTPAENVAALRHALDAARPPTDELRPATTGVLAEARALVEAVLDLDDDLGRGLELAFQRGYLDVPYCLHADNAGRTRAALDEQGRLRWVSIGSMPIGGLARTLPPEALTARSLLAMLTHVEHRYDNVLARTPARPHLTD</sequence>
<reference evidence="5" key="1">
    <citation type="journal article" date="2019" name="Int. J. Syst. Evol. Microbiol.">
        <title>The Global Catalogue of Microorganisms (GCM) 10K type strain sequencing project: providing services to taxonomists for standard genome sequencing and annotation.</title>
        <authorList>
            <consortium name="The Broad Institute Genomics Platform"/>
            <consortium name="The Broad Institute Genome Sequencing Center for Infectious Disease"/>
            <person name="Wu L."/>
            <person name="Ma J."/>
        </authorList>
    </citation>
    <scope>NUCLEOTIDE SEQUENCE [LARGE SCALE GENOMIC DNA]</scope>
    <source>
        <strain evidence="5">CCUG 60214</strain>
    </source>
</reference>
<dbReference type="EMBL" id="JBHTLK010000265">
    <property type="protein sequence ID" value="MFD1151686.1"/>
    <property type="molecule type" value="Genomic_DNA"/>
</dbReference>
<evidence type="ECO:0000313" key="4">
    <source>
        <dbReference type="EMBL" id="MFD1151686.1"/>
    </source>
</evidence>
<evidence type="ECO:0000256" key="3">
    <source>
        <dbReference type="ARBA" id="ARBA00023285"/>
    </source>
</evidence>
<dbReference type="PIRSF" id="PIRSF001495">
    <property type="entry name" value="Met_asp_mut_epsi"/>
    <property type="match status" value="1"/>
</dbReference>
<comment type="caution">
    <text evidence="4">The sequence shown here is derived from an EMBL/GenBank/DDBJ whole genome shotgun (WGS) entry which is preliminary data.</text>
</comment>
<keyword evidence="3" id="KW-0170">Cobalt</keyword>
<keyword evidence="2" id="KW-0413">Isomerase</keyword>
<proteinExistence type="predicted"/>
<keyword evidence="1" id="KW-0846">Cobalamin</keyword>
<dbReference type="RefSeq" id="WP_380728919.1">
    <property type="nucleotide sequence ID" value="NZ_JBHTLK010000265.1"/>
</dbReference>
<name>A0ABW3R453_9PSEU</name>
<evidence type="ECO:0000256" key="1">
    <source>
        <dbReference type="ARBA" id="ARBA00022628"/>
    </source>
</evidence>
<organism evidence="4 5">
    <name type="scientific">Saccharothrix hoggarensis</name>
    <dbReference type="NCBI Taxonomy" id="913853"/>
    <lineage>
        <taxon>Bacteria</taxon>
        <taxon>Bacillati</taxon>
        <taxon>Actinomycetota</taxon>
        <taxon>Actinomycetes</taxon>
        <taxon>Pseudonocardiales</taxon>
        <taxon>Pseudonocardiaceae</taxon>
        <taxon>Saccharothrix</taxon>
    </lineage>
</organism>
<dbReference type="InterPro" id="IPR006396">
    <property type="entry name" value="Glu_mut_E"/>
</dbReference>